<gene>
    <name evidence="2" type="ORF">SVXNc_1043</name>
</gene>
<accession>A0ABY8CHN7</accession>
<name>A0ABY8CHN7_9ARCH</name>
<dbReference type="RefSeq" id="WP_347721864.1">
    <property type="nucleotide sequence ID" value="NZ_CP104395.1"/>
</dbReference>
<dbReference type="Proteomes" id="UP001218034">
    <property type="component" value="Chromosome"/>
</dbReference>
<proteinExistence type="predicted"/>
<keyword evidence="1" id="KW-1133">Transmembrane helix</keyword>
<reference evidence="2 3" key="1">
    <citation type="submission" date="2022-09" db="EMBL/GenBank/DDBJ databases">
        <title>Xylan utilization by haloarchaea-nanohaloarchaea associations.</title>
        <authorList>
            <person name="Yakimov M."/>
        </authorList>
    </citation>
    <scope>NUCLEOTIDE SEQUENCE [LARGE SCALE GENOMIC DNA]</scope>
    <source>
        <strain evidence="2 3">SVXNc</strain>
    </source>
</reference>
<sequence length="126" mass="14186">MKLKSLAFELTPLGKADKEVRGFLKKRLAEHQMERYRDALTHYRHMKAIQASLKTLFYASIITSVAATVGLESEASVVERLASYLGTTAIFVLFAITSYITMIRKENYHVQREILIAEAATSSLDS</sequence>
<keyword evidence="3" id="KW-1185">Reference proteome</keyword>
<evidence type="ECO:0000313" key="3">
    <source>
        <dbReference type="Proteomes" id="UP001218034"/>
    </source>
</evidence>
<keyword evidence="1" id="KW-0812">Transmembrane</keyword>
<dbReference type="EMBL" id="CP104395">
    <property type="protein sequence ID" value="WEL20035.1"/>
    <property type="molecule type" value="Genomic_DNA"/>
</dbReference>
<organism evidence="2 3">
    <name type="scientific">Candidatus Nanohalococcus occultus</name>
    <dbReference type="NCBI Taxonomy" id="2978047"/>
    <lineage>
        <taxon>Archaea</taxon>
        <taxon>Candidatus Nanohalarchaeota</taxon>
        <taxon>Candidatus Nanohalarchaeota incertae sedis</taxon>
        <taxon>Candidatus Nanohalococcus</taxon>
    </lineage>
</organism>
<evidence type="ECO:0000313" key="2">
    <source>
        <dbReference type="EMBL" id="WEL20035.1"/>
    </source>
</evidence>
<protein>
    <recommendedName>
        <fullName evidence="4">SMODS and SLOG-associating 2TM effector domain-containing protein</fullName>
    </recommendedName>
</protein>
<evidence type="ECO:0000256" key="1">
    <source>
        <dbReference type="SAM" id="Phobius"/>
    </source>
</evidence>
<feature type="transmembrane region" description="Helical" evidence="1">
    <location>
        <begin position="51"/>
        <end position="69"/>
    </location>
</feature>
<keyword evidence="1" id="KW-0472">Membrane</keyword>
<evidence type="ECO:0008006" key="4">
    <source>
        <dbReference type="Google" id="ProtNLM"/>
    </source>
</evidence>
<feature type="transmembrane region" description="Helical" evidence="1">
    <location>
        <begin position="81"/>
        <end position="102"/>
    </location>
</feature>
<dbReference type="GeneID" id="90590481"/>